<evidence type="ECO:0000313" key="3">
    <source>
        <dbReference type="EMBL" id="EFV14120.1"/>
    </source>
</evidence>
<dbReference type="SMART" id="SM00829">
    <property type="entry name" value="PKS_ER"/>
    <property type="match status" value="1"/>
</dbReference>
<dbReference type="InterPro" id="IPR011032">
    <property type="entry name" value="GroES-like_sf"/>
</dbReference>
<dbReference type="RefSeq" id="WP_007468498.1">
    <property type="nucleotide sequence ID" value="NZ_KI391954.1"/>
</dbReference>
<dbReference type="Gene3D" id="3.40.50.720">
    <property type="entry name" value="NAD(P)-binding Rossmann-like Domain"/>
    <property type="match status" value="1"/>
</dbReference>
<dbReference type="GO" id="GO:0016491">
    <property type="term" value="F:oxidoreductase activity"/>
    <property type="evidence" value="ECO:0007669"/>
    <property type="project" value="InterPro"/>
</dbReference>
<dbReference type="Pfam" id="PF08240">
    <property type="entry name" value="ADH_N"/>
    <property type="match status" value="1"/>
</dbReference>
<dbReference type="AlphaFoldDB" id="E5XNK8"/>
<sequence length="339" mass="35626">MRVVGFTEFGGPEVMRAIELPEPHAGDGQVRVRVVAADVNPSDTLAREGLTRVDYQGEPWFPPSDVYIVGWDATGHIDEVGGGVEGFSIGEPVALLAKPSQTFGAQAEYVVAPAWAVVRVPEESDLIAWSTLLMNAITARDALEKLELASGATVAVTGAAGAVGGYAVQLAKARGFTVVADAADKDRALVQALGADHIVPRGDGFAARVRALAPEGAHGVIDTAMLTNKAHDAVRDGGVIAPLRPLTESGTLQSYTGPRERGVRWELPNVLNYFGNNAALAEIRDLAAAGTLTPRVARTFAPEQAALAHRALELGGLRGRPVIVFDPNYPNAHPQAAEQ</sequence>
<dbReference type="SUPFAM" id="SSF51735">
    <property type="entry name" value="NAD(P)-binding Rossmann-fold domains"/>
    <property type="match status" value="1"/>
</dbReference>
<dbReference type="EMBL" id="ACZI02000003">
    <property type="protein sequence ID" value="EFV14120.1"/>
    <property type="molecule type" value="Genomic_DNA"/>
</dbReference>
<dbReference type="InterPro" id="IPR036291">
    <property type="entry name" value="NAD(P)-bd_dom_sf"/>
</dbReference>
<evidence type="ECO:0000259" key="2">
    <source>
        <dbReference type="SMART" id="SM00829"/>
    </source>
</evidence>
<dbReference type="PANTHER" id="PTHR44154:SF1">
    <property type="entry name" value="QUINONE OXIDOREDUCTASE"/>
    <property type="match status" value="1"/>
</dbReference>
<dbReference type="STRING" id="679197.HMPREF9336_01037"/>
<evidence type="ECO:0000256" key="1">
    <source>
        <dbReference type="ARBA" id="ARBA00022857"/>
    </source>
</evidence>
<comment type="caution">
    <text evidence="3">The sequence shown here is derived from an EMBL/GenBank/DDBJ whole genome shotgun (WGS) entry which is preliminary data.</text>
</comment>
<keyword evidence="4" id="KW-1185">Reference proteome</keyword>
<dbReference type="InterPro" id="IPR013154">
    <property type="entry name" value="ADH-like_N"/>
</dbReference>
<accession>E5XNK8</accession>
<dbReference type="Gene3D" id="3.90.180.10">
    <property type="entry name" value="Medium-chain alcohol dehydrogenases, catalytic domain"/>
    <property type="match status" value="1"/>
</dbReference>
<name>E5XNK8_SEGRC</name>
<protein>
    <recommendedName>
        <fullName evidence="2">Enoyl reductase (ER) domain-containing protein</fullName>
    </recommendedName>
</protein>
<dbReference type="HOGENOM" id="CLU_026673_3_3_11"/>
<dbReference type="InterPro" id="IPR051603">
    <property type="entry name" value="Zinc-ADH_QOR/CCCR"/>
</dbReference>
<organism evidence="3 4">
    <name type="scientific">Segniliparus rugosus (strain ATCC BAA-974 / DSM 45345 / CCUG 50838 / CIP 108380 / JCM 13579 / CDC 945)</name>
    <dbReference type="NCBI Taxonomy" id="679197"/>
    <lineage>
        <taxon>Bacteria</taxon>
        <taxon>Bacillati</taxon>
        <taxon>Actinomycetota</taxon>
        <taxon>Actinomycetes</taxon>
        <taxon>Mycobacteriales</taxon>
        <taxon>Segniliparaceae</taxon>
        <taxon>Segniliparus</taxon>
    </lineage>
</organism>
<dbReference type="Proteomes" id="UP000004816">
    <property type="component" value="Unassembled WGS sequence"/>
</dbReference>
<proteinExistence type="predicted"/>
<dbReference type="SUPFAM" id="SSF50129">
    <property type="entry name" value="GroES-like"/>
    <property type="match status" value="1"/>
</dbReference>
<feature type="domain" description="Enoyl reductase (ER)" evidence="2">
    <location>
        <begin position="10"/>
        <end position="323"/>
    </location>
</feature>
<keyword evidence="1" id="KW-0521">NADP</keyword>
<dbReference type="PANTHER" id="PTHR44154">
    <property type="entry name" value="QUINONE OXIDOREDUCTASE"/>
    <property type="match status" value="1"/>
</dbReference>
<dbReference type="Pfam" id="PF13602">
    <property type="entry name" value="ADH_zinc_N_2"/>
    <property type="match status" value="1"/>
</dbReference>
<reference evidence="3 4" key="1">
    <citation type="journal article" date="2011" name="Stand. Genomic Sci.">
        <title>High quality draft genome sequence of Segniliparus rugosus CDC 945(T)= (ATCC BAA-974(T)).</title>
        <authorList>
            <person name="Earl A.M."/>
            <person name="Desjardins C.A."/>
            <person name="Fitzgerald M.G."/>
            <person name="Arachchi H.M."/>
            <person name="Zeng Q."/>
            <person name="Mehta T."/>
            <person name="Griggs A."/>
            <person name="Birren B.W."/>
            <person name="Toney N.C."/>
            <person name="Carr J."/>
            <person name="Posey J."/>
            <person name="Butler W.R."/>
        </authorList>
    </citation>
    <scope>NUCLEOTIDE SEQUENCE [LARGE SCALE GENOMIC DNA]</scope>
    <source>
        <strain evidence="4">ATCC BAA-974 / DSM 45345 / CCUG 50838 / CIP 108380 / JCM 13579 / CDC 945</strain>
    </source>
</reference>
<dbReference type="OrthoDB" id="9787435at2"/>
<gene>
    <name evidence="3" type="ORF">HMPREF9336_01037</name>
</gene>
<dbReference type="InterPro" id="IPR020843">
    <property type="entry name" value="ER"/>
</dbReference>
<evidence type="ECO:0000313" key="4">
    <source>
        <dbReference type="Proteomes" id="UP000004816"/>
    </source>
</evidence>
<dbReference type="eggNOG" id="COG0604">
    <property type="taxonomic scope" value="Bacteria"/>
</dbReference>